<comment type="caution">
    <text evidence="1">The sequence shown here is derived from an EMBL/GenBank/DDBJ whole genome shotgun (WGS) entry which is preliminary data.</text>
</comment>
<accession>A0ABV5C129</accession>
<proteinExistence type="predicted"/>
<sequence>MEYSVLIEGEENFFGDFEDVIDDVQNRTYFEVDAQDMAVWLPKMELGESVQLGDDCKITRIR</sequence>
<reference evidence="1 2" key="1">
    <citation type="submission" date="2024-09" db="EMBL/GenBank/DDBJ databases">
        <title>Paenibacillus zeirhizospherea sp. nov., isolated from surface of the maize (Zea mays) roots in a horticulture field, Hungary.</title>
        <authorList>
            <person name="Marton D."/>
            <person name="Farkas M."/>
            <person name="Bedics A."/>
            <person name="Toth E."/>
            <person name="Tancsics A."/>
            <person name="Boka K."/>
            <person name="Marati G."/>
            <person name="Kriszt B."/>
            <person name="Cserhati M."/>
        </authorList>
    </citation>
    <scope>NUCLEOTIDE SEQUENCE [LARGE SCALE GENOMIC DNA]</scope>
    <source>
        <strain evidence="1 2">JCM 18446</strain>
    </source>
</reference>
<dbReference type="Proteomes" id="UP001580430">
    <property type="component" value="Unassembled WGS sequence"/>
</dbReference>
<dbReference type="RefSeq" id="WP_375520269.1">
    <property type="nucleotide sequence ID" value="NZ_JBHIRY010000009.1"/>
</dbReference>
<gene>
    <name evidence="1" type="ORF">ACE5LO_12060</name>
</gene>
<evidence type="ECO:0000313" key="1">
    <source>
        <dbReference type="EMBL" id="MFB5761126.1"/>
    </source>
</evidence>
<dbReference type="EMBL" id="JBHIRY010000009">
    <property type="protein sequence ID" value="MFB5761126.1"/>
    <property type="molecule type" value="Genomic_DNA"/>
</dbReference>
<protein>
    <submittedName>
        <fullName evidence="1">Uncharacterized protein</fullName>
    </submittedName>
</protein>
<name>A0ABV5C129_9BACL</name>
<evidence type="ECO:0000313" key="2">
    <source>
        <dbReference type="Proteomes" id="UP001580430"/>
    </source>
</evidence>
<keyword evidence="2" id="KW-1185">Reference proteome</keyword>
<organism evidence="1 2">
    <name type="scientific">Paenibacillus medicaginis</name>
    <dbReference type="NCBI Taxonomy" id="1470560"/>
    <lineage>
        <taxon>Bacteria</taxon>
        <taxon>Bacillati</taxon>
        <taxon>Bacillota</taxon>
        <taxon>Bacilli</taxon>
        <taxon>Bacillales</taxon>
        <taxon>Paenibacillaceae</taxon>
        <taxon>Paenibacillus</taxon>
    </lineage>
</organism>